<reference evidence="2 3" key="1">
    <citation type="journal article" date="2013" name="Biodegradation">
        <title>Quantitative proteomic analysis of ibuprofen-degrading Patulibacter sp. strain I11.</title>
        <authorList>
            <person name="Almeida B."/>
            <person name="Kjeldal H."/>
            <person name="Lolas I."/>
            <person name="Knudsen A.D."/>
            <person name="Carvalho G."/>
            <person name="Nielsen K.L."/>
            <person name="Barreto Crespo M.T."/>
            <person name="Stensballe A."/>
            <person name="Nielsen J.L."/>
        </authorList>
    </citation>
    <scope>NUCLEOTIDE SEQUENCE [LARGE SCALE GENOMIC DNA]</scope>
    <source>
        <strain evidence="2 3">I11</strain>
    </source>
</reference>
<dbReference type="Proteomes" id="UP000005143">
    <property type="component" value="Unassembled WGS sequence"/>
</dbReference>
<dbReference type="PATRIC" id="fig|1097667.3.peg.3197"/>
<protein>
    <submittedName>
        <fullName evidence="2">Methionine aminopeptidase</fullName>
        <ecNumber evidence="2">3.4.11.18</ecNumber>
    </submittedName>
</protein>
<evidence type="ECO:0000313" key="3">
    <source>
        <dbReference type="Proteomes" id="UP000005143"/>
    </source>
</evidence>
<keyword evidence="3" id="KW-1185">Reference proteome</keyword>
<dbReference type="PANTHER" id="PTHR43330:SF27">
    <property type="entry name" value="METHIONINE AMINOPEPTIDASE"/>
    <property type="match status" value="1"/>
</dbReference>
<keyword evidence="2" id="KW-0645">Protease</keyword>
<feature type="domain" description="Peptidase M24" evidence="1">
    <location>
        <begin position="2"/>
        <end position="156"/>
    </location>
</feature>
<keyword evidence="2" id="KW-0031">Aminopeptidase</keyword>
<dbReference type="GO" id="GO:0005829">
    <property type="term" value="C:cytosol"/>
    <property type="evidence" value="ECO:0007669"/>
    <property type="project" value="TreeGrafter"/>
</dbReference>
<name>H0E8R2_9ACTN</name>
<dbReference type="AlphaFoldDB" id="H0E8R2"/>
<dbReference type="GO" id="GO:0004239">
    <property type="term" value="F:initiator methionyl aminopeptidase activity"/>
    <property type="evidence" value="ECO:0007669"/>
    <property type="project" value="UniProtKB-EC"/>
</dbReference>
<dbReference type="PANTHER" id="PTHR43330">
    <property type="entry name" value="METHIONINE AMINOPEPTIDASE"/>
    <property type="match status" value="1"/>
</dbReference>
<dbReference type="EMBL" id="AGUD01000246">
    <property type="protein sequence ID" value="EHN09940.1"/>
    <property type="molecule type" value="Genomic_DNA"/>
</dbReference>
<proteinExistence type="predicted"/>
<dbReference type="Pfam" id="PF00557">
    <property type="entry name" value="Peptidase_M24"/>
    <property type="match status" value="1"/>
</dbReference>
<dbReference type="SUPFAM" id="SSF55920">
    <property type="entry name" value="Creatinase/aminopeptidase"/>
    <property type="match status" value="1"/>
</dbReference>
<dbReference type="Gene3D" id="3.90.230.10">
    <property type="entry name" value="Creatinase/methionine aminopeptidase superfamily"/>
    <property type="match status" value="1"/>
</dbReference>
<gene>
    <name evidence="2" type="ORF">PAI11_32260</name>
</gene>
<dbReference type="EC" id="3.4.11.18" evidence="2"/>
<dbReference type="InterPro" id="IPR000994">
    <property type="entry name" value="Pept_M24"/>
</dbReference>
<evidence type="ECO:0000259" key="1">
    <source>
        <dbReference type="Pfam" id="PF00557"/>
    </source>
</evidence>
<dbReference type="InterPro" id="IPR036005">
    <property type="entry name" value="Creatinase/aminopeptidase-like"/>
</dbReference>
<dbReference type="GO" id="GO:0070006">
    <property type="term" value="F:metalloaminopeptidase activity"/>
    <property type="evidence" value="ECO:0007669"/>
    <property type="project" value="TreeGrafter"/>
</dbReference>
<accession>H0E8R2</accession>
<keyword evidence="2" id="KW-0378">Hydrolase</keyword>
<comment type="caution">
    <text evidence="2">The sequence shown here is derived from an EMBL/GenBank/DDBJ whole genome shotgun (WGS) entry which is preliminary data.</text>
</comment>
<dbReference type="PRINTS" id="PR00599">
    <property type="entry name" value="MAPEPTIDASE"/>
</dbReference>
<organism evidence="2 3">
    <name type="scientific">Patulibacter medicamentivorans</name>
    <dbReference type="NCBI Taxonomy" id="1097667"/>
    <lineage>
        <taxon>Bacteria</taxon>
        <taxon>Bacillati</taxon>
        <taxon>Actinomycetota</taxon>
        <taxon>Thermoleophilia</taxon>
        <taxon>Solirubrobacterales</taxon>
        <taxon>Patulibacteraceae</taxon>
        <taxon>Patulibacter</taxon>
    </lineage>
</organism>
<dbReference type="InterPro" id="IPR001714">
    <property type="entry name" value="Pept_M24_MAP"/>
</dbReference>
<sequence>MRLDEGDIVSLDVGVTLDGWVADAARTVPVGEAGAADGHLIETAEAALADAVAVCRPGGHIGDIGAAVEARARTAGLQVFPSLIGHGVGRALHEEPQVPNVGRAGTGRPLEVGLVIAVEPMLTLGRAAIRMADDGWSVFTVDGARATHAEVTVAITEQGPRVLTPWGDRW</sequence>
<evidence type="ECO:0000313" key="2">
    <source>
        <dbReference type="EMBL" id="EHN09940.1"/>
    </source>
</evidence>